<comment type="caution">
    <text evidence="9">The sequence shown here is derived from an EMBL/GenBank/DDBJ whole genome shotgun (WGS) entry which is preliminary data.</text>
</comment>
<sequence>MRINRWQRLKWTIPVILFLTTIIDAALPAIFPAAFLGNGQVIVSHITLYYIVTFAFYFRESNILIYSFIFGLFYDSYNTTVLGVYATLYFIIAYLIIKVKKYLPKKMPVHAMLFFVGIVILDALVYVFYNELGTSMISMTGFLVSRLSPTLIFNIVMAIILYFPTRSLLNWLGYEDYIIF</sequence>
<dbReference type="GO" id="GO:0005886">
    <property type="term" value="C:plasma membrane"/>
    <property type="evidence" value="ECO:0007669"/>
    <property type="project" value="UniProtKB-SubCell"/>
</dbReference>
<dbReference type="NCBIfam" id="TIGR03426">
    <property type="entry name" value="shape_MreD"/>
    <property type="match status" value="1"/>
</dbReference>
<evidence type="ECO:0000256" key="8">
    <source>
        <dbReference type="SAM" id="Phobius"/>
    </source>
</evidence>
<name>A0A5R9EG27_9LACT</name>
<evidence type="ECO:0000256" key="4">
    <source>
        <dbReference type="ARBA" id="ARBA00022692"/>
    </source>
</evidence>
<evidence type="ECO:0000256" key="1">
    <source>
        <dbReference type="ARBA" id="ARBA00004651"/>
    </source>
</evidence>
<dbReference type="Proteomes" id="UP000306420">
    <property type="component" value="Unassembled WGS sequence"/>
</dbReference>
<proteinExistence type="inferred from homology"/>
<evidence type="ECO:0000256" key="7">
    <source>
        <dbReference type="ARBA" id="ARBA00023136"/>
    </source>
</evidence>
<dbReference type="EMBL" id="VBSP01000002">
    <property type="protein sequence ID" value="TLQ49326.1"/>
    <property type="molecule type" value="Genomic_DNA"/>
</dbReference>
<keyword evidence="7 8" id="KW-0472">Membrane</keyword>
<dbReference type="InterPro" id="IPR007227">
    <property type="entry name" value="Cell_shape_determining_MreD"/>
</dbReference>
<dbReference type="GO" id="GO:0008360">
    <property type="term" value="P:regulation of cell shape"/>
    <property type="evidence" value="ECO:0007669"/>
    <property type="project" value="UniProtKB-KW"/>
</dbReference>
<reference evidence="9 10" key="1">
    <citation type="submission" date="2019-05" db="EMBL/GenBank/DDBJ databases">
        <title>The metagenome of a microbial culture collection derived from dairy environment covers the genomic content of the human microbiome.</title>
        <authorList>
            <person name="Roder T."/>
            <person name="Wuthrich D."/>
            <person name="Sattari Z."/>
            <person name="Von Ah U."/>
            <person name="Bar C."/>
            <person name="Ronchi F."/>
            <person name="Macpherson A.J."/>
            <person name="Ganal-Vonarburg S.C."/>
            <person name="Bruggmann R."/>
            <person name="Vergeres G."/>
        </authorList>
    </citation>
    <scope>NUCLEOTIDE SEQUENCE [LARGE SCALE GENOMIC DNA]</scope>
    <source>
        <strain evidence="9 10">FAM 24227</strain>
    </source>
</reference>
<feature type="transmembrane region" description="Helical" evidence="8">
    <location>
        <begin position="141"/>
        <end position="163"/>
    </location>
</feature>
<evidence type="ECO:0000256" key="6">
    <source>
        <dbReference type="ARBA" id="ARBA00022989"/>
    </source>
</evidence>
<dbReference type="OrthoDB" id="2148512at2"/>
<dbReference type="AlphaFoldDB" id="A0A5R9EG27"/>
<feature type="transmembrane region" description="Helical" evidence="8">
    <location>
        <begin position="48"/>
        <end position="74"/>
    </location>
</feature>
<keyword evidence="6 8" id="KW-1133">Transmembrane helix</keyword>
<evidence type="ECO:0000256" key="2">
    <source>
        <dbReference type="ARBA" id="ARBA00007776"/>
    </source>
</evidence>
<comment type="similarity">
    <text evidence="2">Belongs to the MreD family.</text>
</comment>
<protein>
    <submittedName>
        <fullName evidence="9">Rod shape-determining protein MreD</fullName>
    </submittedName>
</protein>
<comment type="subcellular location">
    <subcellularLocation>
        <location evidence="1">Cell membrane</location>
        <topology evidence="1">Multi-pass membrane protein</topology>
    </subcellularLocation>
</comment>
<keyword evidence="5" id="KW-0133">Cell shape</keyword>
<gene>
    <name evidence="9" type="primary">mreD</name>
    <name evidence="9" type="ORF">FEZ33_01455</name>
</gene>
<evidence type="ECO:0000313" key="9">
    <source>
        <dbReference type="EMBL" id="TLQ49326.1"/>
    </source>
</evidence>
<feature type="transmembrane region" description="Helical" evidence="8">
    <location>
        <begin position="109"/>
        <end position="129"/>
    </location>
</feature>
<evidence type="ECO:0000313" key="10">
    <source>
        <dbReference type="Proteomes" id="UP000306420"/>
    </source>
</evidence>
<organism evidence="9 10">
    <name type="scientific">Ruoffia tabacinasalis</name>
    <dbReference type="NCBI Taxonomy" id="87458"/>
    <lineage>
        <taxon>Bacteria</taxon>
        <taxon>Bacillati</taxon>
        <taxon>Bacillota</taxon>
        <taxon>Bacilli</taxon>
        <taxon>Lactobacillales</taxon>
        <taxon>Aerococcaceae</taxon>
        <taxon>Ruoffia</taxon>
    </lineage>
</organism>
<keyword evidence="3" id="KW-1003">Cell membrane</keyword>
<accession>A0A5R9EG27</accession>
<feature type="transmembrane region" description="Helical" evidence="8">
    <location>
        <begin position="12"/>
        <end position="36"/>
    </location>
</feature>
<dbReference type="RefSeq" id="WP_138403608.1">
    <property type="nucleotide sequence ID" value="NZ_CP144682.1"/>
</dbReference>
<keyword evidence="4 8" id="KW-0812">Transmembrane</keyword>
<evidence type="ECO:0000256" key="5">
    <source>
        <dbReference type="ARBA" id="ARBA00022960"/>
    </source>
</evidence>
<evidence type="ECO:0000256" key="3">
    <source>
        <dbReference type="ARBA" id="ARBA00022475"/>
    </source>
</evidence>
<dbReference type="Pfam" id="PF04093">
    <property type="entry name" value="MreD"/>
    <property type="match status" value="1"/>
</dbReference>